<dbReference type="Proteomes" id="UP000324632">
    <property type="component" value="Chromosome 14"/>
</dbReference>
<evidence type="ECO:0000313" key="2">
    <source>
        <dbReference type="EMBL" id="KAA0712551.1"/>
    </source>
</evidence>
<sequence>MGVRDQPHGIVNKPSTQKEPLTPTLVPLSSSDEEFDGASHDHPSSVPLPTPVPEDLQMQASTSLNIRPFIQCPPPLMPLTAVTPGQPRRFLQGASSAFRDLHLPPPMPNNLQLQTPQPLNTRLFIQPPRPSTALTPGQPSRPLPGATSGFREGMFVRLLTILEEIKETQRVHGRMIQSLLTQRDGTTVATLPEDIIFPLKTVSDVDAMEQKLADPTLQKQVVYIVPT</sequence>
<name>A0A5A9NU26_9TELE</name>
<reference evidence="2 3" key="1">
    <citation type="journal article" date="2019" name="Mol. Ecol. Resour.">
        <title>Chromosome-level genome assembly of Triplophysa tibetana, a fish adapted to the harsh high-altitude environment of the Tibetan Plateau.</title>
        <authorList>
            <person name="Yang X."/>
            <person name="Liu H."/>
            <person name="Ma Z."/>
            <person name="Zou Y."/>
            <person name="Zou M."/>
            <person name="Mao Y."/>
            <person name="Li X."/>
            <person name="Wang H."/>
            <person name="Chen T."/>
            <person name="Wang W."/>
            <person name="Yang R."/>
        </authorList>
    </citation>
    <scope>NUCLEOTIDE SEQUENCE [LARGE SCALE GENOMIC DNA]</scope>
    <source>
        <strain evidence="2">TTIB1903HZAU</strain>
        <tissue evidence="2">Muscle</tissue>
    </source>
</reference>
<keyword evidence="3" id="KW-1185">Reference proteome</keyword>
<proteinExistence type="predicted"/>
<comment type="caution">
    <text evidence="2">The sequence shown here is derived from an EMBL/GenBank/DDBJ whole genome shotgun (WGS) entry which is preliminary data.</text>
</comment>
<dbReference type="AlphaFoldDB" id="A0A5A9NU26"/>
<feature type="region of interest" description="Disordered" evidence="1">
    <location>
        <begin position="1"/>
        <end position="54"/>
    </location>
</feature>
<accession>A0A5A9NU26</accession>
<evidence type="ECO:0000313" key="3">
    <source>
        <dbReference type="Proteomes" id="UP000324632"/>
    </source>
</evidence>
<dbReference type="EMBL" id="SOYY01000014">
    <property type="protein sequence ID" value="KAA0712551.1"/>
    <property type="molecule type" value="Genomic_DNA"/>
</dbReference>
<evidence type="ECO:0000256" key="1">
    <source>
        <dbReference type="SAM" id="MobiDB-lite"/>
    </source>
</evidence>
<organism evidence="2 3">
    <name type="scientific">Triplophysa tibetana</name>
    <dbReference type="NCBI Taxonomy" id="1572043"/>
    <lineage>
        <taxon>Eukaryota</taxon>
        <taxon>Metazoa</taxon>
        <taxon>Chordata</taxon>
        <taxon>Craniata</taxon>
        <taxon>Vertebrata</taxon>
        <taxon>Euteleostomi</taxon>
        <taxon>Actinopterygii</taxon>
        <taxon>Neopterygii</taxon>
        <taxon>Teleostei</taxon>
        <taxon>Ostariophysi</taxon>
        <taxon>Cypriniformes</taxon>
        <taxon>Nemacheilidae</taxon>
        <taxon>Triplophysa</taxon>
    </lineage>
</organism>
<gene>
    <name evidence="2" type="ORF">E1301_Tti021242</name>
</gene>
<feature type="region of interest" description="Disordered" evidence="1">
    <location>
        <begin position="127"/>
        <end position="147"/>
    </location>
</feature>
<protein>
    <submittedName>
        <fullName evidence="2">Uncharacterized protein</fullName>
    </submittedName>
</protein>